<feature type="binding site" evidence="9">
    <location>
        <position position="297"/>
    </location>
    <ligand>
        <name>Mn(2+)</name>
        <dbReference type="ChEBI" id="CHEBI:29035"/>
    </ligand>
</feature>
<comment type="catalytic activity">
    <reaction evidence="9">
        <text>oxaloacetate + GTP = phosphoenolpyruvate + GDP + CO2</text>
        <dbReference type="Rhea" id="RHEA:10388"/>
        <dbReference type="ChEBI" id="CHEBI:16452"/>
        <dbReference type="ChEBI" id="CHEBI:16526"/>
        <dbReference type="ChEBI" id="CHEBI:37565"/>
        <dbReference type="ChEBI" id="CHEBI:58189"/>
        <dbReference type="ChEBI" id="CHEBI:58702"/>
        <dbReference type="EC" id="4.1.1.32"/>
    </reaction>
</comment>
<dbReference type="PANTHER" id="PTHR11561">
    <property type="entry name" value="PHOSPHOENOLPYRUVATE CARBOXYKINASE"/>
    <property type="match status" value="1"/>
</dbReference>
<dbReference type="InterPro" id="IPR035077">
    <property type="entry name" value="PEP_carboxykinase_GTP_C"/>
</dbReference>
<dbReference type="SUPFAM" id="SSF68923">
    <property type="entry name" value="PEP carboxykinase N-terminal domain"/>
    <property type="match status" value="1"/>
</dbReference>
<dbReference type="Gene3D" id="3.90.228.20">
    <property type="match status" value="1"/>
</dbReference>
<keyword evidence="8 9" id="KW-0456">Lyase</keyword>
<keyword evidence="7 9" id="KW-0464">Manganese</keyword>
<dbReference type="EMBL" id="CP101989">
    <property type="protein sequence ID" value="UUI65209.1"/>
    <property type="molecule type" value="Genomic_DNA"/>
</dbReference>
<evidence type="ECO:0000259" key="11">
    <source>
        <dbReference type="Pfam" id="PF17297"/>
    </source>
</evidence>
<keyword evidence="4 9" id="KW-0547">Nucleotide-binding</keyword>
<evidence type="ECO:0000259" key="10">
    <source>
        <dbReference type="Pfam" id="PF00821"/>
    </source>
</evidence>
<reference evidence="12 13" key="1">
    <citation type="submission" date="2022-07" db="EMBL/GenBank/DDBJ databases">
        <title>Novel species in genus cellulomonas.</title>
        <authorList>
            <person name="Ye L."/>
        </authorList>
    </citation>
    <scope>NUCLEOTIDE SEQUENCE [LARGE SCALE GENOMIC DNA]</scope>
    <source>
        <strain evidence="13">zg-Y908</strain>
    </source>
</reference>
<comment type="similarity">
    <text evidence="1 9">Belongs to the phosphoenolpyruvate carboxykinase [GTP] family.</text>
</comment>
<keyword evidence="2 9" id="KW-0312">Gluconeogenesis</keyword>
<evidence type="ECO:0000256" key="6">
    <source>
        <dbReference type="ARBA" id="ARBA00023134"/>
    </source>
</evidence>
<dbReference type="SUPFAM" id="SSF53795">
    <property type="entry name" value="PEP carboxykinase-like"/>
    <property type="match status" value="1"/>
</dbReference>
<feature type="binding site" evidence="9">
    <location>
        <position position="420"/>
    </location>
    <ligand>
        <name>GTP</name>
        <dbReference type="ChEBI" id="CHEBI:37565"/>
    </ligand>
</feature>
<evidence type="ECO:0000256" key="8">
    <source>
        <dbReference type="ARBA" id="ARBA00023239"/>
    </source>
</evidence>
<dbReference type="GO" id="GO:0004613">
    <property type="term" value="F:phosphoenolpyruvate carboxykinase (GTP) activity"/>
    <property type="evidence" value="ECO:0007669"/>
    <property type="project" value="UniProtKB-EC"/>
</dbReference>
<dbReference type="HAMAP" id="MF_00452">
    <property type="entry name" value="PEPCK_GTP"/>
    <property type="match status" value="1"/>
</dbReference>
<evidence type="ECO:0000256" key="3">
    <source>
        <dbReference type="ARBA" id="ARBA00022723"/>
    </source>
</evidence>
<keyword evidence="5 9" id="KW-0210">Decarboxylase</keyword>
<organism evidence="12 13">
    <name type="scientific">Cellulomonas wangsupingiae</name>
    <dbReference type="NCBI Taxonomy" id="2968085"/>
    <lineage>
        <taxon>Bacteria</taxon>
        <taxon>Bacillati</taxon>
        <taxon>Actinomycetota</taxon>
        <taxon>Actinomycetes</taxon>
        <taxon>Micrococcales</taxon>
        <taxon>Cellulomonadaceae</taxon>
        <taxon>Cellulomonas</taxon>
    </lineage>
</organism>
<dbReference type="InterPro" id="IPR035078">
    <property type="entry name" value="PEP_carboxykinase_GTP_N"/>
</dbReference>
<dbReference type="InterPro" id="IPR013035">
    <property type="entry name" value="PEP_carboxykinase_C"/>
</dbReference>
<dbReference type="Pfam" id="PF17297">
    <property type="entry name" value="PEPCK_N"/>
    <property type="match status" value="1"/>
</dbReference>
<dbReference type="PANTHER" id="PTHR11561:SF0">
    <property type="entry name" value="PHOSPHOENOLPYRUVATE CARBOXYKINASE [GTP]-RELATED"/>
    <property type="match status" value="1"/>
</dbReference>
<dbReference type="Proteomes" id="UP001317322">
    <property type="component" value="Chromosome"/>
</dbReference>
<dbReference type="RefSeq" id="WP_227563705.1">
    <property type="nucleotide sequence ID" value="NZ_CP101989.1"/>
</dbReference>
<dbReference type="InterPro" id="IPR008210">
    <property type="entry name" value="PEP_carboxykinase_N"/>
</dbReference>
<keyword evidence="6 9" id="KW-0342">GTP-binding</keyword>
<evidence type="ECO:0000256" key="7">
    <source>
        <dbReference type="ARBA" id="ARBA00023211"/>
    </source>
</evidence>
<comment type="cofactor">
    <cofactor evidence="9">
        <name>Mn(2+)</name>
        <dbReference type="ChEBI" id="CHEBI:29035"/>
    </cofactor>
    <text evidence="9">Binds 1 Mn(2+) ion per subunit.</text>
</comment>
<feature type="active site" evidence="9">
    <location>
        <position position="274"/>
    </location>
</feature>
<evidence type="ECO:0000256" key="9">
    <source>
        <dbReference type="HAMAP-Rule" id="MF_00452"/>
    </source>
</evidence>
<comment type="pathway">
    <text evidence="9">Carbohydrate biosynthesis; gluconeogenesis.</text>
</comment>
<keyword evidence="3 9" id="KW-0479">Metal-binding</keyword>
<feature type="binding site" evidence="9">
    <location>
        <begin position="221"/>
        <end position="223"/>
    </location>
    <ligand>
        <name>substrate</name>
    </ligand>
</feature>
<evidence type="ECO:0000313" key="13">
    <source>
        <dbReference type="Proteomes" id="UP001317322"/>
    </source>
</evidence>
<dbReference type="InterPro" id="IPR018091">
    <property type="entry name" value="PEP_carboxykin_GTP_CS"/>
</dbReference>
<evidence type="ECO:0000256" key="1">
    <source>
        <dbReference type="ARBA" id="ARBA00005796"/>
    </source>
</evidence>
<feature type="binding site" evidence="9">
    <location>
        <position position="230"/>
    </location>
    <ligand>
        <name>Mn(2+)</name>
        <dbReference type="ChEBI" id="CHEBI:29035"/>
    </ligand>
</feature>
<feature type="binding site" evidence="9">
    <location>
        <position position="82"/>
    </location>
    <ligand>
        <name>substrate</name>
    </ligand>
</feature>
<feature type="binding site" evidence="9">
    <location>
        <position position="272"/>
    </location>
    <ligand>
        <name>substrate</name>
    </ligand>
</feature>
<protein>
    <recommendedName>
        <fullName evidence="9">Phosphoenolpyruvate carboxykinase [GTP]</fullName>
        <shortName evidence="9">PEP carboxykinase</shortName>
        <shortName evidence="9">PEPCK</shortName>
        <ecNumber evidence="9">4.1.1.32</ecNumber>
    </recommendedName>
    <alternativeName>
        <fullName evidence="9">GTP-dependent phosphoenolpyruvate carboxykinase</fullName>
        <shortName evidence="9">GTP-PEPCK</shortName>
    </alternativeName>
</protein>
<feature type="binding site" evidence="9">
    <location>
        <begin position="273"/>
        <end position="278"/>
    </location>
    <ligand>
        <name>GTP</name>
        <dbReference type="ChEBI" id="CHEBI:37565"/>
    </ligand>
</feature>
<dbReference type="Gene3D" id="2.170.8.10">
    <property type="entry name" value="Phosphoenolpyruvate Carboxykinase, domain 2"/>
    <property type="match status" value="1"/>
</dbReference>
<dbReference type="Gene3D" id="3.40.449.10">
    <property type="entry name" value="Phosphoenolpyruvate Carboxykinase, domain 1"/>
    <property type="match status" value="1"/>
</dbReference>
<dbReference type="PROSITE" id="PS00505">
    <property type="entry name" value="PEPCK_GTP"/>
    <property type="match status" value="1"/>
</dbReference>
<comment type="subunit">
    <text evidence="9">Monomer.</text>
</comment>
<keyword evidence="9" id="KW-0963">Cytoplasm</keyword>
<dbReference type="PIRSF" id="PIRSF001348">
    <property type="entry name" value="PEP_carboxykinase_GTP"/>
    <property type="match status" value="1"/>
</dbReference>
<feature type="binding site" evidence="9">
    <location>
        <position position="389"/>
    </location>
    <ligand>
        <name>GTP</name>
        <dbReference type="ChEBI" id="CHEBI:37565"/>
    </ligand>
</feature>
<evidence type="ECO:0000313" key="12">
    <source>
        <dbReference type="EMBL" id="UUI65209.1"/>
    </source>
</evidence>
<dbReference type="NCBIfam" id="NF003253">
    <property type="entry name" value="PRK04210.1"/>
    <property type="match status" value="1"/>
</dbReference>
<gene>
    <name evidence="9" type="primary">pckG</name>
    <name evidence="12" type="ORF">NP075_00220</name>
</gene>
<feature type="domain" description="Phosphoenolpyruvate carboxykinase GTP-utilising N-terminal" evidence="11">
    <location>
        <begin position="23"/>
        <end position="242"/>
    </location>
</feature>
<dbReference type="CDD" id="cd00819">
    <property type="entry name" value="PEPCK_GTP"/>
    <property type="match status" value="1"/>
</dbReference>
<dbReference type="Pfam" id="PF00821">
    <property type="entry name" value="PEPCK_GTP"/>
    <property type="match status" value="1"/>
</dbReference>
<comment type="function">
    <text evidence="9">Catalyzes the conversion of oxaloacetate (OAA) to phosphoenolpyruvate (PEP), the rate-limiting step in the metabolic pathway that produces glucose from lactate and other precursors derived from the citric acid cycle.</text>
</comment>
<dbReference type="InterPro" id="IPR008209">
    <property type="entry name" value="PEP_carboxykinase_GTP"/>
</dbReference>
<feature type="binding site" evidence="9">
    <location>
        <begin position="387"/>
        <end position="389"/>
    </location>
    <ligand>
        <name>substrate</name>
    </ligand>
</feature>
<accession>A0ABY5K424</accession>
<name>A0ABY5K424_9CELL</name>
<feature type="binding site" evidence="9">
    <location>
        <position position="250"/>
    </location>
    <ligand>
        <name>Mn(2+)</name>
        <dbReference type="ChEBI" id="CHEBI:29035"/>
    </ligand>
</feature>
<dbReference type="EC" id="4.1.1.32" evidence="9"/>
<keyword evidence="13" id="KW-1185">Reference proteome</keyword>
<evidence type="ECO:0000256" key="5">
    <source>
        <dbReference type="ARBA" id="ARBA00022793"/>
    </source>
</evidence>
<comment type="subcellular location">
    <subcellularLocation>
        <location evidence="9">Cytoplasm</location>
    </subcellularLocation>
</comment>
<feature type="domain" description="Phosphoenolpyruvate carboxykinase C-terminal P-loop" evidence="10">
    <location>
        <begin position="246"/>
        <end position="603"/>
    </location>
</feature>
<sequence length="607" mass="65351">MTTLETPATATYAPTPHADLRAWVAATAALTLPDEVVWCDGSPEEYARLCELLVAQGTFVRLDPQRRPRSFLARSAPDDVARVESRTFICSQREADAGPTNNWRDPAAMRAELRGVFAGSMRGRTMYVVPFAMGAVGSPLAEYGVELTDSPYVAVSMHLMTRVGTAVLEHLGSDGAFVPAVHSVGAPLAPGDDDVPWPCNPTKYVVHFPETREIWSYGSGYGGNALLGKKCFALRIASVMGRDEGWLAEHMLLLRLTSPQGRAFHVAAAFPSACGKTNLAMLSPTLPGWTAQTIGDDIAWMRPGPDGRLRAINPEAGFFGVAPGTGPRTNPAAVEMVASDTIFTNVALTDDGDVWWEGLTPEPPAHLVDWRGQDWTPDAGRPAAHPNSRFTVRADRCPTIAPDWDDPEGVPVDAILFGGRRPSTVPLVVQARDWAHGVLLGATVSSEQTAAAEGTVGELRRDPFAMLPFCGYHVADHWAHWLRVGERLGAGAPAVFCVNWFRTDADGRYLWPGFGDNVRVLAWALGRLDGSSAAVDTPVGLVPAPGALDVTGTDVDDDGLAALLDVPTDAWRQEVARTAAWFDEVGERVPAAVRDALTDVEQRLWRA</sequence>
<proteinExistence type="inferred from homology"/>
<evidence type="ECO:0000256" key="4">
    <source>
        <dbReference type="ARBA" id="ARBA00022741"/>
    </source>
</evidence>
<feature type="binding site" evidence="9">
    <location>
        <begin position="514"/>
        <end position="517"/>
    </location>
    <ligand>
        <name>GTP</name>
        <dbReference type="ChEBI" id="CHEBI:37565"/>
    </ligand>
</feature>
<evidence type="ECO:0000256" key="2">
    <source>
        <dbReference type="ARBA" id="ARBA00022432"/>
    </source>
</evidence>